<accession>A0A8J6B8U3</accession>
<protein>
    <submittedName>
        <fullName evidence="1">Uncharacterized protein</fullName>
    </submittedName>
</protein>
<name>A0A8J6B8U3_ELECQ</name>
<dbReference type="AlphaFoldDB" id="A0A8J6B8U3"/>
<dbReference type="EMBL" id="WNTK01003203">
    <property type="protein sequence ID" value="KAG9465299.1"/>
    <property type="molecule type" value="Genomic_DNA"/>
</dbReference>
<reference evidence="1" key="1">
    <citation type="thesis" date="2020" institute="ProQuest LLC" country="789 East Eisenhower Parkway, Ann Arbor, MI, USA">
        <title>Comparative Genomics and Chromosome Evolution.</title>
        <authorList>
            <person name="Mudd A.B."/>
        </authorList>
    </citation>
    <scope>NUCLEOTIDE SEQUENCE</scope>
    <source>
        <strain evidence="1">HN-11 Male</strain>
        <tissue evidence="1">Kidney and liver</tissue>
    </source>
</reference>
<proteinExistence type="predicted"/>
<evidence type="ECO:0000313" key="1">
    <source>
        <dbReference type="EMBL" id="KAG9465299.1"/>
    </source>
</evidence>
<keyword evidence="2" id="KW-1185">Reference proteome</keyword>
<dbReference type="Proteomes" id="UP000770717">
    <property type="component" value="Unassembled WGS sequence"/>
</dbReference>
<evidence type="ECO:0000313" key="2">
    <source>
        <dbReference type="Proteomes" id="UP000770717"/>
    </source>
</evidence>
<sequence>MPLSLFPHCFTFYFGFHLWDGHHAVAMTQTAPVTSVHIFLGIFTTLKHILGRRIVFCFLVLFRLVSCSSNRQKLFLFTKIIKN</sequence>
<organism evidence="1 2">
    <name type="scientific">Eleutherodactylus coqui</name>
    <name type="common">Puerto Rican coqui</name>
    <dbReference type="NCBI Taxonomy" id="57060"/>
    <lineage>
        <taxon>Eukaryota</taxon>
        <taxon>Metazoa</taxon>
        <taxon>Chordata</taxon>
        <taxon>Craniata</taxon>
        <taxon>Vertebrata</taxon>
        <taxon>Euteleostomi</taxon>
        <taxon>Amphibia</taxon>
        <taxon>Batrachia</taxon>
        <taxon>Anura</taxon>
        <taxon>Neobatrachia</taxon>
        <taxon>Hyloidea</taxon>
        <taxon>Eleutherodactylidae</taxon>
        <taxon>Eleutherodactylinae</taxon>
        <taxon>Eleutherodactylus</taxon>
        <taxon>Eleutherodactylus</taxon>
    </lineage>
</organism>
<comment type="caution">
    <text evidence="1">The sequence shown here is derived from an EMBL/GenBank/DDBJ whole genome shotgun (WGS) entry which is preliminary data.</text>
</comment>
<gene>
    <name evidence="1" type="ORF">GDO78_018542</name>
</gene>